<dbReference type="EMBL" id="CP033894">
    <property type="protein sequence ID" value="QDL35725.1"/>
    <property type="molecule type" value="Genomic_DNA"/>
</dbReference>
<dbReference type="Proteomes" id="UP000317572">
    <property type="component" value="Plasmid p2-125"/>
</dbReference>
<geneLocation type="plasmid" evidence="3 4">
    <name>p2-125</name>
</geneLocation>
<accession>A0A515D5R1</accession>
<reference evidence="3 4" key="1">
    <citation type="submission" date="2018-11" db="EMBL/GenBank/DDBJ databases">
        <title>The first complete genome of Serratia liquefaciens isolated from metalophyte plant revel distinctness adaptive mechanisms in an extreme habitat.</title>
        <authorList>
            <person name="Caneschi W.L."/>
            <person name="Sanchez A.B."/>
            <person name="Felestrino E.B."/>
            <person name="Assis R.A.B."/>
            <person name="Lemes C.G.C."/>
            <person name="Cordeiro I.F."/>
            <person name="Fonseca N.P."/>
            <person name="Villa M."/>
            <person name="Vieira I.T."/>
            <person name="Moraes L.A."/>
            <person name="Kamino L.H.Y."/>
            <person name="do Carmo F."/>
            <person name="Garcia C.M."/>
            <person name="Almeida N.F."/>
            <person name="Silva R.S."/>
            <person name="Ferro J.A."/>
            <person name="Ferro M.I.T."/>
            <person name="Varani A.M."/>
            <person name="Ferreira R.M."/>
            <person name="dos Santos V.L."/>
            <person name="Silva U.C."/>
            <person name="Setubal J.C."/>
            <person name="Moreira L.M."/>
        </authorList>
    </citation>
    <scope>NUCLEOTIDE SEQUENCE [LARGE SCALE GENOMIC DNA]</scope>
    <source>
        <strain evidence="3 4">FG3</strain>
        <plasmid evidence="2 4">p1-159</plasmid>
        <plasmid evidence="3 4">p2-125</plasmid>
    </source>
</reference>
<evidence type="ECO:0000313" key="4">
    <source>
        <dbReference type="Proteomes" id="UP000317572"/>
    </source>
</evidence>
<proteinExistence type="predicted"/>
<protein>
    <recommendedName>
        <fullName evidence="5">Fimbrial protein</fullName>
    </recommendedName>
</protein>
<gene>
    <name evidence="2" type="ORF">EGO53_28485</name>
    <name evidence="3" type="ORF">EGO53_28550</name>
</gene>
<organism evidence="3 4">
    <name type="scientific">Serratia liquefaciens</name>
    <dbReference type="NCBI Taxonomy" id="614"/>
    <lineage>
        <taxon>Bacteria</taxon>
        <taxon>Pseudomonadati</taxon>
        <taxon>Pseudomonadota</taxon>
        <taxon>Gammaproteobacteria</taxon>
        <taxon>Enterobacterales</taxon>
        <taxon>Yersiniaceae</taxon>
        <taxon>Serratia</taxon>
    </lineage>
</organism>
<keyword evidence="3" id="KW-0614">Plasmid</keyword>
<dbReference type="RefSeq" id="WP_142816578.1">
    <property type="nucleotide sequence ID" value="NZ_CP033894.1"/>
</dbReference>
<evidence type="ECO:0000256" key="1">
    <source>
        <dbReference type="SAM" id="SignalP"/>
    </source>
</evidence>
<evidence type="ECO:0000313" key="2">
    <source>
        <dbReference type="EMBL" id="QDL35725.1"/>
    </source>
</evidence>
<geneLocation type="plasmid" evidence="2 4">
    <name>p1-159</name>
</geneLocation>
<dbReference type="AlphaFoldDB" id="A0A515D5R1"/>
<evidence type="ECO:0000313" key="3">
    <source>
        <dbReference type="EMBL" id="QDL35738.1"/>
    </source>
</evidence>
<evidence type="ECO:0008006" key="5">
    <source>
        <dbReference type="Google" id="ProtNLM"/>
    </source>
</evidence>
<dbReference type="Proteomes" id="UP000317572">
    <property type="component" value="Plasmid p1-159"/>
</dbReference>
<keyword evidence="1" id="KW-0732">Signal</keyword>
<sequence length="158" mass="16472">MKSTITKNVTGLLVLASAALPFASQAAEQSATVTITATVDATVALDVAKSFDLTNLKTAQALDIKTTSNGLKVKLEVSQEGAADEHIVLTSDRADNAKMKVKATLGESTNKFVNGVLSVEVPASTAQQTTKLHLTSQPTETQEAGIYTGNIIVKALTL</sequence>
<feature type="chain" id="PRO_5036363323" description="Fimbrial protein" evidence="1">
    <location>
        <begin position="27"/>
        <end position="158"/>
    </location>
</feature>
<name>A0A515D5R1_SERLI</name>
<dbReference type="EMBL" id="CP033895">
    <property type="protein sequence ID" value="QDL35738.1"/>
    <property type="molecule type" value="Genomic_DNA"/>
</dbReference>
<feature type="signal peptide" evidence="1">
    <location>
        <begin position="1"/>
        <end position="26"/>
    </location>
</feature>